<dbReference type="EMBL" id="AFYH01099528">
    <property type="status" value="NOT_ANNOTATED_CDS"/>
    <property type="molecule type" value="Genomic_DNA"/>
</dbReference>
<dbReference type="eggNOG" id="ENOG502QWC8">
    <property type="taxonomic scope" value="Eukaryota"/>
</dbReference>
<dbReference type="GO" id="GO:0005886">
    <property type="term" value="C:plasma membrane"/>
    <property type="evidence" value="ECO:0007669"/>
    <property type="project" value="TreeGrafter"/>
</dbReference>
<evidence type="ECO:0000256" key="1">
    <source>
        <dbReference type="ARBA" id="ARBA00004479"/>
    </source>
</evidence>
<evidence type="ECO:0000256" key="6">
    <source>
        <dbReference type="ARBA" id="ARBA00023157"/>
    </source>
</evidence>
<evidence type="ECO:0000256" key="10">
    <source>
        <dbReference type="SAM" id="Phobius"/>
    </source>
</evidence>
<dbReference type="SMART" id="SM00408">
    <property type="entry name" value="IGc2"/>
    <property type="match status" value="3"/>
</dbReference>
<proteinExistence type="predicted"/>
<keyword evidence="7" id="KW-0325">Glycoprotein</keyword>
<dbReference type="SUPFAM" id="SSF48726">
    <property type="entry name" value="Immunoglobulin"/>
    <property type="match status" value="5"/>
</dbReference>
<feature type="domain" description="Ig-like" evidence="11">
    <location>
        <begin position="156"/>
        <end position="246"/>
    </location>
</feature>
<dbReference type="Proteomes" id="UP000008672">
    <property type="component" value="Unassembled WGS sequence"/>
</dbReference>
<evidence type="ECO:0000313" key="13">
    <source>
        <dbReference type="Proteomes" id="UP000008672"/>
    </source>
</evidence>
<evidence type="ECO:0000256" key="9">
    <source>
        <dbReference type="SAM" id="MobiDB-lite"/>
    </source>
</evidence>
<keyword evidence="4 10" id="KW-1133">Transmembrane helix</keyword>
<dbReference type="InterPro" id="IPR013098">
    <property type="entry name" value="Ig_I-set"/>
</dbReference>
<reference evidence="12" key="3">
    <citation type="submission" date="2025-09" db="UniProtKB">
        <authorList>
            <consortium name="Ensembl"/>
        </authorList>
    </citation>
    <scope>IDENTIFICATION</scope>
</reference>
<keyword evidence="5 10" id="KW-0472">Membrane</keyword>
<dbReference type="GeneTree" id="ENSGT00940000161038"/>
<feature type="compositionally biased region" description="Basic and acidic residues" evidence="9">
    <location>
        <begin position="619"/>
        <end position="645"/>
    </location>
</feature>
<dbReference type="Pfam" id="PF08205">
    <property type="entry name" value="C2-set_2"/>
    <property type="match status" value="1"/>
</dbReference>
<evidence type="ECO:0000256" key="3">
    <source>
        <dbReference type="ARBA" id="ARBA00022737"/>
    </source>
</evidence>
<keyword evidence="3" id="KW-0677">Repeat</keyword>
<feature type="transmembrane region" description="Helical" evidence="10">
    <location>
        <begin position="586"/>
        <end position="607"/>
    </location>
</feature>
<dbReference type="Pfam" id="PF07686">
    <property type="entry name" value="V-set"/>
    <property type="match status" value="1"/>
</dbReference>
<dbReference type="Ensembl" id="ENSLACT00000014664.1">
    <property type="protein sequence ID" value="ENSLACP00000014564.1"/>
    <property type="gene ID" value="ENSLACG00000012819.1"/>
</dbReference>
<evidence type="ECO:0000256" key="2">
    <source>
        <dbReference type="ARBA" id="ARBA00022692"/>
    </source>
</evidence>
<dbReference type="Bgee" id="ENSLACG00000012819">
    <property type="expression patterns" value="Expressed in pharyngeal gill and 6 other cell types or tissues"/>
</dbReference>
<evidence type="ECO:0000256" key="7">
    <source>
        <dbReference type="ARBA" id="ARBA00023180"/>
    </source>
</evidence>
<dbReference type="GO" id="GO:0005055">
    <property type="term" value="F:laminin receptor activity"/>
    <property type="evidence" value="ECO:0007669"/>
    <property type="project" value="TreeGrafter"/>
</dbReference>
<keyword evidence="8" id="KW-0393">Immunoglobulin domain</keyword>
<dbReference type="PANTHER" id="PTHR11973:SF17">
    <property type="entry name" value="BASAL CELL ADHESION MOLECULE"/>
    <property type="match status" value="1"/>
</dbReference>
<dbReference type="Pfam" id="PF13927">
    <property type="entry name" value="Ig_3"/>
    <property type="match status" value="1"/>
</dbReference>
<dbReference type="InterPro" id="IPR003599">
    <property type="entry name" value="Ig_sub"/>
</dbReference>
<sequence>TLSAVCVSMGPLHFSSPFSLCFWFITFPASSVSAGIFGAVTVSVPDLVEAEVGKSAVISCVHTIVGNPSNLLVEWFIVEKGSERRQRLAYRDRTVSGVDKVPEYADRVSVTPDYSLFIQEVKLGDERTFYCQVMAGLAGSGEGMAELKVFDIPEKPEVSQNAAVLSVTNPSVSEIGTCTSRNGYPAPNIIWYKDGKPFNTTTERNNDMYMVPRVVKEASGLYTVSSTLYYKVSKADKDSHFYCQVQFLLPKIQTQTFDSKDFSLNLHYYTENVNMKLMSPTPIKEGDDVEIMCEGDGSSPDYSFSWVNENGQDTDLQSGQENVLVLKNIDRTKNGTYRCEVLDFDSPPEIELTKSINIFVHYVDPVSLNTSGPLVVPLGDTVAVNCSTKGSDQLGFKWKKGKTHVSQTAMLSLSGVSYDSTGMYTCEARSLNVSGLHKERSLRIIVEGKPEIEEMPYSSRVSKEGEQVVLACTAIGHPDPKISWSEPGLQPSDSKSGNRLTSEVLVRVTPKLVQTGISCTATNSFGSAQKKLQLEIVPTTPVPTLESEGLEDSRLSSGWSQESPSFVISIMRCSTNRQVQGGSSTAVIAVVICVLLLLLIVGLLFFLQKKGKLPCGKSPKKDGMDKPEAKPSDIVVEMKTDRPNEEAGLLDSNGEKRPPGGQPRV</sequence>
<evidence type="ECO:0000313" key="12">
    <source>
        <dbReference type="Ensembl" id="ENSLACP00000014564.1"/>
    </source>
</evidence>
<dbReference type="OMA" id="GYMTIRT"/>
<evidence type="ECO:0000259" key="11">
    <source>
        <dbReference type="PROSITE" id="PS50835"/>
    </source>
</evidence>
<keyword evidence="2 10" id="KW-0812">Transmembrane</keyword>
<comment type="subcellular location">
    <subcellularLocation>
        <location evidence="1">Membrane</location>
        <topology evidence="1">Single-pass type I membrane protein</topology>
    </subcellularLocation>
</comment>
<feature type="domain" description="Ig-like" evidence="11">
    <location>
        <begin position="450"/>
        <end position="535"/>
    </location>
</feature>
<organism evidence="12 13">
    <name type="scientific">Latimeria chalumnae</name>
    <name type="common">Coelacanth</name>
    <dbReference type="NCBI Taxonomy" id="7897"/>
    <lineage>
        <taxon>Eukaryota</taxon>
        <taxon>Metazoa</taxon>
        <taxon>Chordata</taxon>
        <taxon>Craniata</taxon>
        <taxon>Vertebrata</taxon>
        <taxon>Euteleostomi</taxon>
        <taxon>Coelacanthiformes</taxon>
        <taxon>Coelacanthidae</taxon>
        <taxon>Latimeria</taxon>
    </lineage>
</organism>
<feature type="region of interest" description="Disordered" evidence="9">
    <location>
        <begin position="616"/>
        <end position="665"/>
    </location>
</feature>
<dbReference type="InterPro" id="IPR013783">
    <property type="entry name" value="Ig-like_fold"/>
</dbReference>
<dbReference type="FunCoup" id="H3AY43">
    <property type="interactions" value="398"/>
</dbReference>
<dbReference type="PROSITE" id="PS50835">
    <property type="entry name" value="IG_LIKE"/>
    <property type="match status" value="5"/>
</dbReference>
<gene>
    <name evidence="12" type="primary">LOC102363671</name>
</gene>
<dbReference type="InterPro" id="IPR036179">
    <property type="entry name" value="Ig-like_dom_sf"/>
</dbReference>
<dbReference type="InterPro" id="IPR007110">
    <property type="entry name" value="Ig-like_dom"/>
</dbReference>
<feature type="domain" description="Ig-like" evidence="11">
    <location>
        <begin position="250"/>
        <end position="357"/>
    </location>
</feature>
<dbReference type="AlphaFoldDB" id="H3AY43"/>
<keyword evidence="6" id="KW-1015">Disulfide bond</keyword>
<feature type="domain" description="Ig-like" evidence="11">
    <location>
        <begin position="365"/>
        <end position="443"/>
    </location>
</feature>
<evidence type="ECO:0000256" key="4">
    <source>
        <dbReference type="ARBA" id="ARBA00022989"/>
    </source>
</evidence>
<dbReference type="InterPro" id="IPR013162">
    <property type="entry name" value="CD80_C2-set"/>
</dbReference>
<dbReference type="Pfam" id="PF13895">
    <property type="entry name" value="Ig_2"/>
    <property type="match status" value="1"/>
</dbReference>
<dbReference type="Gene3D" id="2.60.40.10">
    <property type="entry name" value="Immunoglobulins"/>
    <property type="match status" value="5"/>
</dbReference>
<dbReference type="InterPro" id="IPR003598">
    <property type="entry name" value="Ig_sub2"/>
</dbReference>
<dbReference type="Pfam" id="PF07679">
    <property type="entry name" value="I-set"/>
    <property type="match status" value="1"/>
</dbReference>
<dbReference type="InterPro" id="IPR051116">
    <property type="entry name" value="Surface_Rcpt/Adhesion_Mol"/>
</dbReference>
<keyword evidence="13" id="KW-1185">Reference proteome</keyword>
<dbReference type="InterPro" id="IPR013106">
    <property type="entry name" value="Ig_V-set"/>
</dbReference>
<evidence type="ECO:0000256" key="8">
    <source>
        <dbReference type="ARBA" id="ARBA00023319"/>
    </source>
</evidence>
<accession>H3AY43</accession>
<dbReference type="HOGENOM" id="CLU_028888_3_0_1"/>
<dbReference type="InParanoid" id="H3AY43"/>
<protein>
    <submittedName>
        <fullName evidence="12">Basal cell adhesion molecule (Lutheran blood group)</fullName>
    </submittedName>
</protein>
<reference evidence="12" key="2">
    <citation type="submission" date="2025-08" db="UniProtKB">
        <authorList>
            <consortium name="Ensembl"/>
        </authorList>
    </citation>
    <scope>IDENTIFICATION</scope>
</reference>
<dbReference type="SMART" id="SM00409">
    <property type="entry name" value="IG"/>
    <property type="match status" value="4"/>
</dbReference>
<evidence type="ECO:0000256" key="5">
    <source>
        <dbReference type="ARBA" id="ARBA00023136"/>
    </source>
</evidence>
<dbReference type="PANTHER" id="PTHR11973">
    <property type="entry name" value="CELL SURFACE GLYCOPROTEIN MUC18-RELATED"/>
    <property type="match status" value="1"/>
</dbReference>
<feature type="domain" description="Ig-like" evidence="11">
    <location>
        <begin position="28"/>
        <end position="150"/>
    </location>
</feature>
<name>H3AY43_LATCH</name>
<reference evidence="13" key="1">
    <citation type="submission" date="2011-08" db="EMBL/GenBank/DDBJ databases">
        <title>The draft genome of Latimeria chalumnae.</title>
        <authorList>
            <person name="Di Palma F."/>
            <person name="Alfoldi J."/>
            <person name="Johnson J."/>
            <person name="Berlin A."/>
            <person name="Gnerre S."/>
            <person name="Jaffe D."/>
            <person name="MacCallum I."/>
            <person name="Young S."/>
            <person name="Walker B.J."/>
            <person name="Lander E."/>
            <person name="Lindblad-Toh K."/>
        </authorList>
    </citation>
    <scope>NUCLEOTIDE SEQUENCE [LARGE SCALE GENOMIC DNA]</scope>
    <source>
        <strain evidence="13">Wild caught</strain>
    </source>
</reference>
<dbReference type="EMBL" id="AFYH01099527">
    <property type="status" value="NOT_ANNOTATED_CDS"/>
    <property type="molecule type" value="Genomic_DNA"/>
</dbReference>